<accession>A0A934VVY8</accession>
<dbReference type="RefSeq" id="WP_200269233.1">
    <property type="nucleotide sequence ID" value="NZ_JAENIJ010000009.1"/>
</dbReference>
<gene>
    <name evidence="1" type="ORF">JIN85_07545</name>
</gene>
<dbReference type="AlphaFoldDB" id="A0A934VVY8"/>
<organism evidence="1 2">
    <name type="scientific">Luteolibacter pohnpeiensis</name>
    <dbReference type="NCBI Taxonomy" id="454153"/>
    <lineage>
        <taxon>Bacteria</taxon>
        <taxon>Pseudomonadati</taxon>
        <taxon>Verrucomicrobiota</taxon>
        <taxon>Verrucomicrobiia</taxon>
        <taxon>Verrucomicrobiales</taxon>
        <taxon>Verrucomicrobiaceae</taxon>
        <taxon>Luteolibacter</taxon>
    </lineage>
</organism>
<dbReference type="Proteomes" id="UP000603141">
    <property type="component" value="Unassembled WGS sequence"/>
</dbReference>
<evidence type="ECO:0000313" key="1">
    <source>
        <dbReference type="EMBL" id="MBK1882263.1"/>
    </source>
</evidence>
<sequence>MNYRYWIPPIAALLFFGIWDGLQRQSISESETNSRLLKQAIAKASRPKASGPENQPNRKRNQLANLDEPIDWELLGRSLILSAQDDGIAGIATKMYLEQRLMKFSEEEFETALDELAALDLPKSRRLALEEAILEYYLVQFPQAALDRFIGRYSEFNSSSQANLSKAFNEWVNEDQAAAIRWLDQKIAGGQLEEKSAYNSDGRVRLESLLFSQLVASDPSAAMARLKNLSRGAKITLFAEAPISSENARDYLALIHNTFESPSDEGQGFGRNRSSDGN</sequence>
<keyword evidence="2" id="KW-1185">Reference proteome</keyword>
<comment type="caution">
    <text evidence="1">The sequence shown here is derived from an EMBL/GenBank/DDBJ whole genome shotgun (WGS) entry which is preliminary data.</text>
</comment>
<evidence type="ECO:0000313" key="2">
    <source>
        <dbReference type="Proteomes" id="UP000603141"/>
    </source>
</evidence>
<proteinExistence type="predicted"/>
<dbReference type="EMBL" id="JAENIJ010000009">
    <property type="protein sequence ID" value="MBK1882263.1"/>
    <property type="molecule type" value="Genomic_DNA"/>
</dbReference>
<name>A0A934VVY8_9BACT</name>
<reference evidence="1" key="1">
    <citation type="submission" date="2021-01" db="EMBL/GenBank/DDBJ databases">
        <title>Modified the classification status of verrucomicrobia.</title>
        <authorList>
            <person name="Feng X."/>
        </authorList>
    </citation>
    <scope>NUCLEOTIDE SEQUENCE</scope>
    <source>
        <strain evidence="1">KCTC 22041</strain>
    </source>
</reference>
<protein>
    <submittedName>
        <fullName evidence="1">Uncharacterized protein</fullName>
    </submittedName>
</protein>